<keyword evidence="2" id="KW-0479">Metal-binding</keyword>
<name>A0A448ZPP4_9STRA</name>
<dbReference type="Gene3D" id="3.30.70.100">
    <property type="match status" value="1"/>
</dbReference>
<keyword evidence="10" id="KW-1185">Reference proteome</keyword>
<sequence>MPETKFDIGMTCDGCANAVKRILMKMDGVTDIVTDVEAKSAVVTHDESVPPSLMLEKLLKWSSASGKSVALAA</sequence>
<comment type="similarity">
    <text evidence="7">Belongs to the ATX1 family.</text>
</comment>
<evidence type="ECO:0000256" key="7">
    <source>
        <dbReference type="ARBA" id="ARBA00038171"/>
    </source>
</evidence>
<evidence type="ECO:0000259" key="8">
    <source>
        <dbReference type="PROSITE" id="PS50846"/>
    </source>
</evidence>
<evidence type="ECO:0000313" key="10">
    <source>
        <dbReference type="Proteomes" id="UP000291116"/>
    </source>
</evidence>
<keyword evidence="4" id="KW-0186">Copper</keyword>
<evidence type="ECO:0000256" key="3">
    <source>
        <dbReference type="ARBA" id="ARBA00022796"/>
    </source>
</evidence>
<keyword evidence="6" id="KW-0143">Chaperone</keyword>
<reference evidence="9 10" key="1">
    <citation type="submission" date="2019-01" db="EMBL/GenBank/DDBJ databases">
        <authorList>
            <person name="Ferrante I. M."/>
        </authorList>
    </citation>
    <scope>NUCLEOTIDE SEQUENCE [LARGE SCALE GENOMIC DNA]</scope>
    <source>
        <strain evidence="9 10">B856</strain>
    </source>
</reference>
<gene>
    <name evidence="9" type="ORF">PSNMU_V1.4_AUG-EV-PASAV3_0109700</name>
</gene>
<evidence type="ECO:0000256" key="2">
    <source>
        <dbReference type="ARBA" id="ARBA00022723"/>
    </source>
</evidence>
<evidence type="ECO:0000256" key="5">
    <source>
        <dbReference type="ARBA" id="ARBA00023065"/>
    </source>
</evidence>
<protein>
    <recommendedName>
        <fullName evidence="8">HMA domain-containing protein</fullName>
    </recommendedName>
</protein>
<organism evidence="9 10">
    <name type="scientific">Pseudo-nitzschia multistriata</name>
    <dbReference type="NCBI Taxonomy" id="183589"/>
    <lineage>
        <taxon>Eukaryota</taxon>
        <taxon>Sar</taxon>
        <taxon>Stramenopiles</taxon>
        <taxon>Ochrophyta</taxon>
        <taxon>Bacillariophyta</taxon>
        <taxon>Bacillariophyceae</taxon>
        <taxon>Bacillariophycidae</taxon>
        <taxon>Bacillariales</taxon>
        <taxon>Bacillariaceae</taxon>
        <taxon>Pseudo-nitzschia</taxon>
    </lineage>
</organism>
<dbReference type="GO" id="GO:0006825">
    <property type="term" value="P:copper ion transport"/>
    <property type="evidence" value="ECO:0007669"/>
    <property type="project" value="UniProtKB-KW"/>
</dbReference>
<dbReference type="AlphaFoldDB" id="A0A448ZPP4"/>
<dbReference type="GO" id="GO:0016531">
    <property type="term" value="F:copper chaperone activity"/>
    <property type="evidence" value="ECO:0007669"/>
    <property type="project" value="TreeGrafter"/>
</dbReference>
<dbReference type="PROSITE" id="PS50846">
    <property type="entry name" value="HMA_2"/>
    <property type="match status" value="1"/>
</dbReference>
<keyword evidence="3" id="KW-0187">Copper transport</keyword>
<dbReference type="PANTHER" id="PTHR46365:SF1">
    <property type="entry name" value="COPPER TRANSPORT PROTEIN ATOX1"/>
    <property type="match status" value="1"/>
</dbReference>
<keyword evidence="5" id="KW-0406">Ion transport</keyword>
<accession>A0A448ZPP4</accession>
<evidence type="ECO:0000256" key="4">
    <source>
        <dbReference type="ARBA" id="ARBA00023008"/>
    </source>
</evidence>
<evidence type="ECO:0000256" key="6">
    <source>
        <dbReference type="ARBA" id="ARBA00023186"/>
    </source>
</evidence>
<evidence type="ECO:0000313" key="9">
    <source>
        <dbReference type="EMBL" id="VEU44006.1"/>
    </source>
</evidence>
<dbReference type="EMBL" id="CAACVS010000603">
    <property type="protein sequence ID" value="VEU44006.1"/>
    <property type="molecule type" value="Genomic_DNA"/>
</dbReference>
<dbReference type="GO" id="GO:0005829">
    <property type="term" value="C:cytosol"/>
    <property type="evidence" value="ECO:0007669"/>
    <property type="project" value="TreeGrafter"/>
</dbReference>
<keyword evidence="1" id="KW-0813">Transport</keyword>
<feature type="domain" description="HMA" evidence="8">
    <location>
        <begin position="1"/>
        <end position="70"/>
    </location>
</feature>
<dbReference type="OrthoDB" id="689350at2759"/>
<dbReference type="CDD" id="cd00371">
    <property type="entry name" value="HMA"/>
    <property type="match status" value="1"/>
</dbReference>
<evidence type="ECO:0000256" key="1">
    <source>
        <dbReference type="ARBA" id="ARBA00022448"/>
    </source>
</evidence>
<dbReference type="InterPro" id="IPR051881">
    <property type="entry name" value="Copper_transport_ATOX1-like"/>
</dbReference>
<dbReference type="Proteomes" id="UP000291116">
    <property type="component" value="Unassembled WGS sequence"/>
</dbReference>
<dbReference type="InterPro" id="IPR036163">
    <property type="entry name" value="HMA_dom_sf"/>
</dbReference>
<dbReference type="PANTHER" id="PTHR46365">
    <property type="entry name" value="COPPER TRANSPORT PROTEIN ATOX1"/>
    <property type="match status" value="1"/>
</dbReference>
<proteinExistence type="inferred from homology"/>
<dbReference type="Pfam" id="PF00403">
    <property type="entry name" value="HMA"/>
    <property type="match status" value="1"/>
</dbReference>
<dbReference type="GO" id="GO:0046872">
    <property type="term" value="F:metal ion binding"/>
    <property type="evidence" value="ECO:0007669"/>
    <property type="project" value="UniProtKB-KW"/>
</dbReference>
<dbReference type="InterPro" id="IPR006121">
    <property type="entry name" value="HMA_dom"/>
</dbReference>
<dbReference type="SUPFAM" id="SSF55008">
    <property type="entry name" value="HMA, heavy metal-associated domain"/>
    <property type="match status" value="1"/>
</dbReference>